<dbReference type="EMBL" id="JADKNH010000004">
    <property type="protein sequence ID" value="MBF4692978.1"/>
    <property type="molecule type" value="Genomic_DNA"/>
</dbReference>
<proteinExistence type="predicted"/>
<keyword evidence="1" id="KW-1133">Transmembrane helix</keyword>
<feature type="transmembrane region" description="Helical" evidence="1">
    <location>
        <begin position="99"/>
        <end position="122"/>
    </location>
</feature>
<feature type="transmembrane region" description="Helical" evidence="1">
    <location>
        <begin position="173"/>
        <end position="194"/>
    </location>
</feature>
<accession>A0ABR9ZR93</accession>
<dbReference type="InterPro" id="IPR005642">
    <property type="entry name" value="LysO"/>
</dbReference>
<protein>
    <submittedName>
        <fullName evidence="2">Lysine exporter LysO family protein</fullName>
    </submittedName>
</protein>
<feature type="transmembrane region" description="Helical" evidence="1">
    <location>
        <begin position="59"/>
        <end position="87"/>
    </location>
</feature>
<name>A0ABR9ZR93_9FIRM</name>
<feature type="transmembrane region" description="Helical" evidence="1">
    <location>
        <begin position="5"/>
        <end position="24"/>
    </location>
</feature>
<organism evidence="2 3">
    <name type="scientific">Fusibacter ferrireducens</name>
    <dbReference type="NCBI Taxonomy" id="2785058"/>
    <lineage>
        <taxon>Bacteria</taxon>
        <taxon>Bacillati</taxon>
        <taxon>Bacillota</taxon>
        <taxon>Clostridia</taxon>
        <taxon>Eubacteriales</taxon>
        <taxon>Eubacteriales Family XII. Incertae Sedis</taxon>
        <taxon>Fusibacter</taxon>
    </lineage>
</organism>
<dbReference type="Proteomes" id="UP000614200">
    <property type="component" value="Unassembled WGS sequence"/>
</dbReference>
<evidence type="ECO:0000313" key="2">
    <source>
        <dbReference type="EMBL" id="MBF4692978.1"/>
    </source>
</evidence>
<keyword evidence="1" id="KW-0472">Membrane</keyword>
<comment type="caution">
    <text evidence="2">The sequence shown here is derived from an EMBL/GenBank/DDBJ whole genome shotgun (WGS) entry which is preliminary data.</text>
</comment>
<dbReference type="Pfam" id="PF03956">
    <property type="entry name" value="Lys_export"/>
    <property type="match status" value="1"/>
</dbReference>
<sequence length="199" mass="21136">MTLKIIGVVILGMILGLFIPETYYGMTDHMLNIGLCFLLFFVGVDIGKNKDIFKNIKRSGPLFILIPMGVAAGSILGSIILGFALGYPINESGAIGAGFAWYSLSSIIIAPYSSELSVLSFLTNLIREILAIMIIPFVAKHIGFAEAIAPGGATAMDTTLPIVSKNTNAETAILSFTTGLILSMLVPILVPFILNLGIL</sequence>
<evidence type="ECO:0000313" key="3">
    <source>
        <dbReference type="Proteomes" id="UP000614200"/>
    </source>
</evidence>
<dbReference type="PANTHER" id="PTHR35804:SF1">
    <property type="entry name" value="LYSINE EXPORTER LYSO"/>
    <property type="match status" value="1"/>
</dbReference>
<keyword evidence="3" id="KW-1185">Reference proteome</keyword>
<feature type="transmembrane region" description="Helical" evidence="1">
    <location>
        <begin position="129"/>
        <end position="153"/>
    </location>
</feature>
<reference evidence="2 3" key="1">
    <citation type="submission" date="2020-11" db="EMBL/GenBank/DDBJ databases">
        <title>Fusibacter basophilias sp. nov.</title>
        <authorList>
            <person name="Qiu D."/>
        </authorList>
    </citation>
    <scope>NUCLEOTIDE SEQUENCE [LARGE SCALE GENOMIC DNA]</scope>
    <source>
        <strain evidence="2 3">Q10-2</strain>
    </source>
</reference>
<keyword evidence="1" id="KW-0812">Transmembrane</keyword>
<dbReference type="PANTHER" id="PTHR35804">
    <property type="entry name" value="LYSINE EXPORTER LYSO"/>
    <property type="match status" value="1"/>
</dbReference>
<gene>
    <name evidence="2" type="ORF">ISU02_07595</name>
</gene>
<dbReference type="RefSeq" id="WP_194701215.1">
    <property type="nucleotide sequence ID" value="NZ_JADKNH010000004.1"/>
</dbReference>
<evidence type="ECO:0000256" key="1">
    <source>
        <dbReference type="SAM" id="Phobius"/>
    </source>
</evidence>